<comment type="caution">
    <text evidence="1">The sequence shown here is derived from an EMBL/GenBank/DDBJ whole genome shotgun (WGS) entry which is preliminary data.</text>
</comment>
<protein>
    <submittedName>
        <fullName evidence="1">Fe-S cluster assembly protein SufD</fullName>
    </submittedName>
</protein>
<gene>
    <name evidence="1" type="primary">sufD</name>
    <name evidence="1" type="ORF">E5331_14125</name>
</gene>
<evidence type="ECO:0000313" key="1">
    <source>
        <dbReference type="EMBL" id="TGY77578.1"/>
    </source>
</evidence>
<accession>A0AC61RDB9</accession>
<sequence length="452" mass="50503">MSALQQYIDLFREHRDLVDSGSAHVMNAMRNPALASLENMQLPKKGSENYETTDLETILAPDYGVNIARVSIDVNPGATFHCGVPNLSTSLFFMVNDIYGEAERARNGLPEGAYIGSLRRFAIEHPEISARYYGKCADLSNPIVALDTLLAQDGIVIWVKQGVKVEKPIQIVNILQNGAPLMAVRRVLIIAEEDAEVKVLTCDHTQNPDMDFLALQTIEIFAEKCAKVDYYDLEESTERTSRLSSLYLRQEEGSEVMIDGLTLYNGSTRNEYHCAFEGEHCSLRLYGMGIEDRDRHLDTYSRVEHKKGHCKTDELFKYVLDDNAVGAFTGLIKVEQGADKTEAYQNNRNIVGSDTARMYSKPQLEIYDDDVKCSHGTAIGQLDEMQVFYMRTRGLSEQTAKFLLKQAFMSDIIEGVSLPGLKERLHLLVERRFSGVASSCAACNSACGTTTE</sequence>
<reference evidence="1" key="1">
    <citation type="submission" date="2019-04" db="EMBL/GenBank/DDBJ databases">
        <title>Microbes associate with the intestines of laboratory mice.</title>
        <authorList>
            <person name="Navarre W."/>
            <person name="Wong E."/>
            <person name="Huang K."/>
            <person name="Tropini C."/>
            <person name="Ng K."/>
            <person name="Yu B."/>
        </authorList>
    </citation>
    <scope>NUCLEOTIDE SEQUENCE</scope>
    <source>
        <strain evidence="1">NM04_E33</strain>
    </source>
</reference>
<proteinExistence type="predicted"/>
<keyword evidence="2" id="KW-1185">Reference proteome</keyword>
<organism evidence="1 2">
    <name type="scientific">Lepagella muris</name>
    <dbReference type="NCBI Taxonomy" id="3032870"/>
    <lineage>
        <taxon>Bacteria</taxon>
        <taxon>Pseudomonadati</taxon>
        <taxon>Bacteroidota</taxon>
        <taxon>Bacteroidia</taxon>
        <taxon>Bacteroidales</taxon>
        <taxon>Muribaculaceae</taxon>
        <taxon>Lepagella</taxon>
    </lineage>
</organism>
<name>A0AC61RDB9_9BACT</name>
<evidence type="ECO:0000313" key="2">
    <source>
        <dbReference type="Proteomes" id="UP000306319"/>
    </source>
</evidence>
<dbReference type="EMBL" id="SRYB01000023">
    <property type="protein sequence ID" value="TGY77578.1"/>
    <property type="molecule type" value="Genomic_DNA"/>
</dbReference>
<dbReference type="Proteomes" id="UP000306319">
    <property type="component" value="Unassembled WGS sequence"/>
</dbReference>